<gene>
    <name evidence="4" type="ORF">AQ490_22725</name>
</gene>
<dbReference type="Proteomes" id="UP000050867">
    <property type="component" value="Unassembled WGS sequence"/>
</dbReference>
<feature type="region of interest" description="Disordered" evidence="3">
    <location>
        <begin position="49"/>
        <end position="80"/>
    </location>
</feature>
<dbReference type="eggNOG" id="COG2027">
    <property type="taxonomic scope" value="Bacteria"/>
</dbReference>
<dbReference type="AlphaFoldDB" id="A0A0T6LS27"/>
<dbReference type="STRING" id="76728.AQ490_22725"/>
<keyword evidence="2" id="KW-0378">Hydrolase</keyword>
<dbReference type="InterPro" id="IPR000667">
    <property type="entry name" value="Peptidase_S13"/>
</dbReference>
<feature type="region of interest" description="Disordered" evidence="3">
    <location>
        <begin position="431"/>
        <end position="455"/>
    </location>
</feature>
<dbReference type="GO" id="GO:0000270">
    <property type="term" value="P:peptidoglycan metabolic process"/>
    <property type="evidence" value="ECO:0007669"/>
    <property type="project" value="TreeGrafter"/>
</dbReference>
<dbReference type="PANTHER" id="PTHR30023">
    <property type="entry name" value="D-ALANYL-D-ALANINE CARBOXYPEPTIDASE"/>
    <property type="match status" value="1"/>
</dbReference>
<dbReference type="GO" id="GO:0004185">
    <property type="term" value="F:serine-type carboxypeptidase activity"/>
    <property type="evidence" value="ECO:0007669"/>
    <property type="project" value="InterPro"/>
</dbReference>
<dbReference type="Pfam" id="PF02113">
    <property type="entry name" value="Peptidase_S13"/>
    <property type="match status" value="2"/>
</dbReference>
<evidence type="ECO:0000256" key="3">
    <source>
        <dbReference type="SAM" id="MobiDB-lite"/>
    </source>
</evidence>
<evidence type="ECO:0000256" key="2">
    <source>
        <dbReference type="ARBA" id="ARBA00022801"/>
    </source>
</evidence>
<name>A0A0T6LS27_WENVI</name>
<organism evidence="4 5">
    <name type="scientific">Wenjunlia vitaminophila</name>
    <name type="common">Streptomyces vitaminophilus</name>
    <dbReference type="NCBI Taxonomy" id="76728"/>
    <lineage>
        <taxon>Bacteria</taxon>
        <taxon>Bacillati</taxon>
        <taxon>Actinomycetota</taxon>
        <taxon>Actinomycetes</taxon>
        <taxon>Kitasatosporales</taxon>
        <taxon>Streptomycetaceae</taxon>
        <taxon>Wenjunlia</taxon>
    </lineage>
</organism>
<dbReference type="SUPFAM" id="SSF56601">
    <property type="entry name" value="beta-lactamase/transpeptidase-like"/>
    <property type="match status" value="1"/>
</dbReference>
<dbReference type="PANTHER" id="PTHR30023:SF0">
    <property type="entry name" value="PENICILLIN-SENSITIVE CARBOXYPEPTIDASE A"/>
    <property type="match status" value="1"/>
</dbReference>
<sequence length="518" mass="52809">MRAGWVRWAGRVGSLGPAGRGTWRVVGWSAATGLALAGVVVTAAGPWEGGQRAAERRAAADLPHHRQGRGQEGATRAAPRVLTPVGARQAPGGKGASELPLPTAKGMRRALGPLLDSPDLGTRRSLAVVDTTTGELVYGVRAKAPATPASTMKIATAVAALTVLGADHRIPTVVTTGSSAREIVLVGGGDPTLTALSTAGSDRPASLRELAGSTAAALRDRGVRSVRLRYDATAYSGPRHHPIGRGNENIAPVTALMVDEGRVDPRSTRHAPRVADPARDAAEAFADLLREEGVAVRGKPSPGRGAKASDAPLAEVRSQPLGTMVERALTTSDNDIAEALARQTALARNEPASFAGAGRAVTSVLEEAGLDVGGARIRDGSGLDREDELSAELLADLLALAASPEHPQLRSALTGLPVAGFTGTLEHRYTADRGGDADGADRAAEDTTGPGRSVSGAAGLVRAKTGTLTGVNTLAGTTVDADGRLLAFAFTASGTSDPDRATAALDRLAAALARCGCR</sequence>
<evidence type="ECO:0000313" key="5">
    <source>
        <dbReference type="Proteomes" id="UP000050867"/>
    </source>
</evidence>
<dbReference type="NCBIfam" id="TIGR00666">
    <property type="entry name" value="PBP4"/>
    <property type="match status" value="1"/>
</dbReference>
<keyword evidence="4" id="KW-0121">Carboxypeptidase</keyword>
<feature type="compositionally biased region" description="Basic and acidic residues" evidence="3">
    <location>
        <begin position="53"/>
        <end position="64"/>
    </location>
</feature>
<evidence type="ECO:0000256" key="1">
    <source>
        <dbReference type="ARBA" id="ARBA00006096"/>
    </source>
</evidence>
<reference evidence="4 5" key="1">
    <citation type="submission" date="2015-10" db="EMBL/GenBank/DDBJ databases">
        <title>Draft genome sequence of pyrrolomycin-producing Streptomyces vitaminophilus.</title>
        <authorList>
            <person name="Graham D.E."/>
            <person name="Mahan K.M."/>
            <person name="Klingeman D.M."/>
            <person name="Hettich R.L."/>
            <person name="Parry R.J."/>
        </authorList>
    </citation>
    <scope>NUCLEOTIDE SEQUENCE [LARGE SCALE GENOMIC DNA]</scope>
    <source>
        <strain evidence="4 5">ATCC 31673</strain>
    </source>
</reference>
<dbReference type="PRINTS" id="PR00922">
    <property type="entry name" value="DADACBPTASE3"/>
</dbReference>
<keyword evidence="5" id="KW-1185">Reference proteome</keyword>
<protein>
    <submittedName>
        <fullName evidence="4">D-alanyl-D-alanine carboxypeptidase</fullName>
    </submittedName>
</protein>
<comment type="caution">
    <text evidence="4">The sequence shown here is derived from an EMBL/GenBank/DDBJ whole genome shotgun (WGS) entry which is preliminary data.</text>
</comment>
<proteinExistence type="inferred from homology"/>
<keyword evidence="4" id="KW-0645">Protease</keyword>
<dbReference type="EMBL" id="LLZU01000017">
    <property type="protein sequence ID" value="KRV48942.1"/>
    <property type="molecule type" value="Genomic_DNA"/>
</dbReference>
<comment type="similarity">
    <text evidence="1">Belongs to the peptidase S13 family.</text>
</comment>
<evidence type="ECO:0000313" key="4">
    <source>
        <dbReference type="EMBL" id="KRV48942.1"/>
    </source>
</evidence>
<feature type="compositionally biased region" description="Basic and acidic residues" evidence="3">
    <location>
        <begin position="431"/>
        <end position="445"/>
    </location>
</feature>
<accession>A0A0T6LS27</accession>
<dbReference type="InterPro" id="IPR012338">
    <property type="entry name" value="Beta-lactam/transpept-like"/>
</dbReference>
<dbReference type="GO" id="GO:0006508">
    <property type="term" value="P:proteolysis"/>
    <property type="evidence" value="ECO:0007669"/>
    <property type="project" value="InterPro"/>
</dbReference>
<dbReference type="Gene3D" id="3.40.710.10">
    <property type="entry name" value="DD-peptidase/beta-lactamase superfamily"/>
    <property type="match status" value="2"/>
</dbReference>